<dbReference type="OrthoDB" id="6609838at2759"/>
<sequence>MLEAVLSFERKLTVLARDIQRDTLSHFPTLRKFREAHPISTAIIYEGDR</sequence>
<proteinExistence type="predicted"/>
<evidence type="ECO:0000313" key="1">
    <source>
        <dbReference type="EMBL" id="QQP57016.1"/>
    </source>
</evidence>
<keyword evidence="2" id="KW-1185">Reference proteome</keyword>
<accession>A0A7T8KJF2</accession>
<organism evidence="1 2">
    <name type="scientific">Caligus rogercresseyi</name>
    <name type="common">Sea louse</name>
    <dbReference type="NCBI Taxonomy" id="217165"/>
    <lineage>
        <taxon>Eukaryota</taxon>
        <taxon>Metazoa</taxon>
        <taxon>Ecdysozoa</taxon>
        <taxon>Arthropoda</taxon>
        <taxon>Crustacea</taxon>
        <taxon>Multicrustacea</taxon>
        <taxon>Hexanauplia</taxon>
        <taxon>Copepoda</taxon>
        <taxon>Siphonostomatoida</taxon>
        <taxon>Caligidae</taxon>
        <taxon>Caligus</taxon>
    </lineage>
</organism>
<evidence type="ECO:0000313" key="2">
    <source>
        <dbReference type="Proteomes" id="UP000595437"/>
    </source>
</evidence>
<name>A0A7T8KJF2_CALRO</name>
<dbReference type="Proteomes" id="UP000595437">
    <property type="component" value="Chromosome 1"/>
</dbReference>
<dbReference type="AlphaFoldDB" id="A0A7T8KJF2"/>
<gene>
    <name evidence="1" type="ORF">FKW44_001870</name>
</gene>
<reference evidence="2" key="1">
    <citation type="submission" date="2021-01" db="EMBL/GenBank/DDBJ databases">
        <title>Caligus Genome Assembly.</title>
        <authorList>
            <person name="Gallardo-Escarate C."/>
        </authorList>
    </citation>
    <scope>NUCLEOTIDE SEQUENCE [LARGE SCALE GENOMIC DNA]</scope>
</reference>
<protein>
    <submittedName>
        <fullName evidence="1">Uncharacterized protein</fullName>
    </submittedName>
</protein>
<dbReference type="EMBL" id="CP045890">
    <property type="protein sequence ID" value="QQP57016.1"/>
    <property type="molecule type" value="Genomic_DNA"/>
</dbReference>